<feature type="transmembrane region" description="Helical" evidence="1">
    <location>
        <begin position="200"/>
        <end position="230"/>
    </location>
</feature>
<evidence type="ECO:0000313" key="3">
    <source>
        <dbReference type="Proteomes" id="UP000020077"/>
    </source>
</evidence>
<keyword evidence="1" id="KW-0812">Transmembrane</keyword>
<organism evidence="2 3">
    <name type="scientific">Candidatus Accumulibacter phosphatis</name>
    <dbReference type="NCBI Taxonomy" id="327160"/>
    <lineage>
        <taxon>Bacteria</taxon>
        <taxon>Pseudomonadati</taxon>
        <taxon>Pseudomonadota</taxon>
        <taxon>Betaproteobacteria</taxon>
        <taxon>Candidatus Accumulibacter</taxon>
    </lineage>
</organism>
<feature type="transmembrane region" description="Helical" evidence="1">
    <location>
        <begin position="21"/>
        <end position="41"/>
    </location>
</feature>
<name>A0A080LRS2_9PROT</name>
<comment type="caution">
    <text evidence="2">The sequence shown here is derived from an EMBL/GenBank/DDBJ whole genome shotgun (WGS) entry which is preliminary data.</text>
</comment>
<keyword evidence="1" id="KW-1133">Transmembrane helix</keyword>
<reference evidence="2 3" key="1">
    <citation type="submission" date="2014-02" db="EMBL/GenBank/DDBJ databases">
        <title>Expanding our view of genomic diversity in Candidatus Accumulibacter clades.</title>
        <authorList>
            <person name="Skennerton C.T."/>
            <person name="Barr J.J."/>
            <person name="Slater F.R."/>
            <person name="Bond P.L."/>
            <person name="Tyson G.W."/>
        </authorList>
    </citation>
    <scope>NUCLEOTIDE SEQUENCE [LARGE SCALE GENOMIC DNA]</scope>
    <source>
        <strain evidence="3">BA-91</strain>
    </source>
</reference>
<evidence type="ECO:0008006" key="4">
    <source>
        <dbReference type="Google" id="ProtNLM"/>
    </source>
</evidence>
<feature type="transmembrane region" description="Helical" evidence="1">
    <location>
        <begin position="324"/>
        <end position="346"/>
    </location>
</feature>
<feature type="transmembrane region" description="Helical" evidence="1">
    <location>
        <begin position="119"/>
        <end position="139"/>
    </location>
</feature>
<feature type="transmembrane region" description="Helical" evidence="1">
    <location>
        <begin position="170"/>
        <end position="188"/>
    </location>
</feature>
<protein>
    <recommendedName>
        <fullName evidence="4">Glycosyltransferase RgtA/B/C/D-like domain-containing protein</fullName>
    </recommendedName>
</protein>
<proteinExistence type="predicted"/>
<sequence>MTDIFGTVPASDIRAPEEIRVGYWIICFAATIQFLLLAYSFPLDELLSQTPILFSDAGYHWYHMKLAVALAHDGTQSAYDPFFAAGLPRGVFLDPSANFPAVLAALFSPAISEAVLYKLHAFASALLAPISVLAAARLLDVPRRQAIIAFVFGLLLFWTSYFHWYYTSGMVSFVTAAYLVLPFTAMFLRYTSGRGGGWSLIGIGMFGAIAFFYHPLFPVIAAVFIGSWLLLSFRDIAAWRTVGALTVIPLLSLLPNLPWLAAIQEYAKAFPVVDSMSAYQTKVDPAKIWKELFAIDDGAKIYAPIAVLSLWGAIKEKQQGRRTVLISSLLAGGILIVFAAIGASVPPFRALQPNRFSPVAYLLLTLPAAFGMVHMYRSLWAQRPALRAVATLTAVVSVVPTSYAAYELAREVSYANIGHVGKKPPMIDGVGPYTIWLENWIRENTDGSSRILFEVSLPRVYDGGRITGYLALQTNREFIGGPYPYLHSASFQKGQAFGKALEKLPAELFMAYLDLYNIGWIIVNTPTNTNYIETLPNVQTVASHKEIRIYRVSQTPSYFLKGHGTITNRKFNRVEATDVTGDSIVLKYHYHDQLTILPQARIYPIKTDLDPIPFIGIDSPPRKFTLSIR</sequence>
<evidence type="ECO:0000313" key="2">
    <source>
        <dbReference type="EMBL" id="KFB70961.1"/>
    </source>
</evidence>
<feature type="transmembrane region" description="Helical" evidence="1">
    <location>
        <begin position="358"/>
        <end position="376"/>
    </location>
</feature>
<feature type="transmembrane region" description="Helical" evidence="1">
    <location>
        <begin position="146"/>
        <end position="164"/>
    </location>
</feature>
<feature type="transmembrane region" description="Helical" evidence="1">
    <location>
        <begin position="236"/>
        <end position="254"/>
    </location>
</feature>
<keyword evidence="1" id="KW-0472">Membrane</keyword>
<gene>
    <name evidence="2" type="ORF">AW09_003925</name>
</gene>
<accession>A0A080LRS2</accession>
<dbReference type="AlphaFoldDB" id="A0A080LRS2"/>
<dbReference type="Proteomes" id="UP000020077">
    <property type="component" value="Unassembled WGS sequence"/>
</dbReference>
<dbReference type="EMBL" id="JDVG02000620">
    <property type="protein sequence ID" value="KFB70961.1"/>
    <property type="molecule type" value="Genomic_DNA"/>
</dbReference>
<evidence type="ECO:0000256" key="1">
    <source>
        <dbReference type="SAM" id="Phobius"/>
    </source>
</evidence>